<dbReference type="SUPFAM" id="SSF53613">
    <property type="entry name" value="Ribokinase-like"/>
    <property type="match status" value="1"/>
</dbReference>
<keyword evidence="3" id="KW-0547">Nucleotide-binding</keyword>
<dbReference type="InterPro" id="IPR029056">
    <property type="entry name" value="Ribokinase-like"/>
</dbReference>
<keyword evidence="5" id="KW-0067">ATP-binding</keyword>
<evidence type="ECO:0000256" key="4">
    <source>
        <dbReference type="ARBA" id="ARBA00022777"/>
    </source>
</evidence>
<dbReference type="PANTHER" id="PTHR10534">
    <property type="entry name" value="PYRIDOXAL KINASE"/>
    <property type="match status" value="1"/>
</dbReference>
<dbReference type="GO" id="GO:0005524">
    <property type="term" value="F:ATP binding"/>
    <property type="evidence" value="ECO:0007669"/>
    <property type="project" value="UniProtKB-KW"/>
</dbReference>
<evidence type="ECO:0000256" key="1">
    <source>
        <dbReference type="ARBA" id="ARBA00012104"/>
    </source>
</evidence>
<reference evidence="7 8" key="1">
    <citation type="journal article" date="2016" name="Appl. Environ. Microbiol.">
        <title>Function and Phylogeny of Bacterial Butyryl Coenzyme A:Acetate Transferases and Their Diversity in the Proximal Colon of Swine.</title>
        <authorList>
            <person name="Trachsel J."/>
            <person name="Bayles D.O."/>
            <person name="Looft T."/>
            <person name="Levine U.Y."/>
            <person name="Allen H.K."/>
        </authorList>
    </citation>
    <scope>NUCLEOTIDE SEQUENCE [LARGE SCALE GENOMIC DNA]</scope>
    <source>
        <strain evidence="7 8">68-3-10</strain>
    </source>
</reference>
<evidence type="ECO:0000313" key="8">
    <source>
        <dbReference type="Proteomes" id="UP000187404"/>
    </source>
</evidence>
<dbReference type="GO" id="GO:0008478">
    <property type="term" value="F:pyridoxal kinase activity"/>
    <property type="evidence" value="ECO:0007669"/>
    <property type="project" value="UniProtKB-EC"/>
</dbReference>
<dbReference type="AlphaFoldDB" id="A0A1Q9JKH6"/>
<dbReference type="Gene3D" id="3.40.1190.20">
    <property type="match status" value="1"/>
</dbReference>
<dbReference type="Proteomes" id="UP000187404">
    <property type="component" value="Unassembled WGS sequence"/>
</dbReference>
<sequence length="277" mass="30794">MTEQRHILLVNDLPGVGKVATAAMGPVLSHMGFSVASLPTALVSNTLDFGAFEILDTCEYMKKTAEVWKRLDFHFDAICIGFINSSEQIEIIRELIENQRETLRFVIADTIMADEGKLYNGMTGRNVESMREMIRDADVITPNLTEALLLAGEDPGQYDSLSHREIGCVMRKLRELGASSVILTSCHVPSEDRYFVYGYDAGSRSVFRVPYELKGTRCPGTGDIFSAVLTGGLINGKTLEDSTREAVRFMSGMFEYLGDREPGYMGFPIEAYLAELR</sequence>
<dbReference type="PANTHER" id="PTHR10534:SF2">
    <property type="entry name" value="PYRIDOXAL KINASE"/>
    <property type="match status" value="1"/>
</dbReference>
<name>A0A1Q9JKH6_9FIRM</name>
<keyword evidence="2" id="KW-0808">Transferase</keyword>
<comment type="caution">
    <text evidence="7">The sequence shown here is derived from an EMBL/GenBank/DDBJ whole genome shotgun (WGS) entry which is preliminary data.</text>
</comment>
<proteinExistence type="predicted"/>
<protein>
    <recommendedName>
        <fullName evidence="1">pyridoxal kinase</fullName>
        <ecNumber evidence="1">2.7.1.35</ecNumber>
    </recommendedName>
</protein>
<gene>
    <name evidence="7" type="ORF">BHK98_11945</name>
</gene>
<feature type="domain" description="Pyridoxamine kinase/Phosphomethylpyrimidine kinase" evidence="6">
    <location>
        <begin position="40"/>
        <end position="254"/>
    </location>
</feature>
<evidence type="ECO:0000259" key="6">
    <source>
        <dbReference type="Pfam" id="PF08543"/>
    </source>
</evidence>
<accession>A0A1Q9JKH6</accession>
<dbReference type="STRING" id="1261640.BHK98_11945"/>
<dbReference type="EC" id="2.7.1.35" evidence="1"/>
<dbReference type="Pfam" id="PF08543">
    <property type="entry name" value="Phos_pyr_kin"/>
    <property type="match status" value="1"/>
</dbReference>
<evidence type="ECO:0000256" key="3">
    <source>
        <dbReference type="ARBA" id="ARBA00022741"/>
    </source>
</evidence>
<dbReference type="RefSeq" id="WP_075714553.1">
    <property type="nucleotide sequence ID" value="NZ_MJIE01000001.1"/>
</dbReference>
<evidence type="ECO:0000313" key="7">
    <source>
        <dbReference type="EMBL" id="OLR56713.1"/>
    </source>
</evidence>
<keyword evidence="4" id="KW-0418">Kinase</keyword>
<dbReference type="OrthoDB" id="9800808at2"/>
<organism evidence="7 8">
    <name type="scientific">Hornefia porci</name>
    <dbReference type="NCBI Taxonomy" id="2652292"/>
    <lineage>
        <taxon>Bacteria</taxon>
        <taxon>Bacillati</taxon>
        <taxon>Bacillota</taxon>
        <taxon>Clostridia</taxon>
        <taxon>Peptostreptococcales</taxon>
        <taxon>Anaerovoracaceae</taxon>
        <taxon>Hornefia</taxon>
    </lineage>
</organism>
<dbReference type="InterPro" id="IPR013749">
    <property type="entry name" value="PM/HMP-P_kinase-1"/>
</dbReference>
<evidence type="ECO:0000256" key="2">
    <source>
        <dbReference type="ARBA" id="ARBA00022679"/>
    </source>
</evidence>
<dbReference type="EMBL" id="MJIE01000001">
    <property type="protein sequence ID" value="OLR56713.1"/>
    <property type="molecule type" value="Genomic_DNA"/>
</dbReference>
<dbReference type="GO" id="GO:0009443">
    <property type="term" value="P:pyridoxal 5'-phosphate salvage"/>
    <property type="evidence" value="ECO:0007669"/>
    <property type="project" value="InterPro"/>
</dbReference>
<evidence type="ECO:0000256" key="5">
    <source>
        <dbReference type="ARBA" id="ARBA00022840"/>
    </source>
</evidence>
<keyword evidence="8" id="KW-1185">Reference proteome</keyword>
<dbReference type="GO" id="GO:0005829">
    <property type="term" value="C:cytosol"/>
    <property type="evidence" value="ECO:0007669"/>
    <property type="project" value="TreeGrafter"/>
</dbReference>
<dbReference type="InterPro" id="IPR004625">
    <property type="entry name" value="PyrdxlKinase"/>
</dbReference>